<dbReference type="Proteomes" id="UP000326678">
    <property type="component" value="Chromosome Gxm1"/>
</dbReference>
<accession>A0A5P8VW75</accession>
<keyword evidence="5 6" id="KW-0408">Iron</keyword>
<organism evidence="9 10">
    <name type="scientific">Nostoc sphaeroides CCNUC1</name>
    <dbReference type="NCBI Taxonomy" id="2653204"/>
    <lineage>
        <taxon>Bacteria</taxon>
        <taxon>Bacillati</taxon>
        <taxon>Cyanobacteriota</taxon>
        <taxon>Cyanophyceae</taxon>
        <taxon>Nostocales</taxon>
        <taxon>Nostocaceae</taxon>
        <taxon>Nostoc</taxon>
    </lineage>
</organism>
<name>A0A5P8VW75_9NOSO</name>
<evidence type="ECO:0000256" key="4">
    <source>
        <dbReference type="ARBA" id="ARBA00023002"/>
    </source>
</evidence>
<dbReference type="GO" id="GO:0030313">
    <property type="term" value="C:cell envelope"/>
    <property type="evidence" value="ECO:0007669"/>
    <property type="project" value="UniProtKB-SubCell"/>
</dbReference>
<keyword evidence="2 6" id="KW-0349">Heme</keyword>
<evidence type="ECO:0000259" key="8">
    <source>
        <dbReference type="PROSITE" id="PS51007"/>
    </source>
</evidence>
<evidence type="ECO:0000256" key="7">
    <source>
        <dbReference type="SAM" id="Phobius"/>
    </source>
</evidence>
<gene>
    <name evidence="9" type="ORF">GXM_01612</name>
</gene>
<feature type="domain" description="Cytochrome c" evidence="8">
    <location>
        <begin position="526"/>
        <end position="702"/>
    </location>
</feature>
<dbReference type="GO" id="GO:0046872">
    <property type="term" value="F:metal ion binding"/>
    <property type="evidence" value="ECO:0007669"/>
    <property type="project" value="UniProtKB-KW"/>
</dbReference>
<dbReference type="GO" id="GO:0020037">
    <property type="term" value="F:heme binding"/>
    <property type="evidence" value="ECO:0007669"/>
    <property type="project" value="InterPro"/>
</dbReference>
<evidence type="ECO:0000313" key="9">
    <source>
        <dbReference type="EMBL" id="QFS44139.1"/>
    </source>
</evidence>
<dbReference type="GO" id="GO:0009055">
    <property type="term" value="F:electron transfer activity"/>
    <property type="evidence" value="ECO:0007669"/>
    <property type="project" value="InterPro"/>
</dbReference>
<dbReference type="InterPro" id="IPR009056">
    <property type="entry name" value="Cyt_c-like_dom"/>
</dbReference>
<dbReference type="Gene3D" id="1.10.760.10">
    <property type="entry name" value="Cytochrome c-like domain"/>
    <property type="match status" value="2"/>
</dbReference>
<dbReference type="Pfam" id="PF03150">
    <property type="entry name" value="CCP_MauG"/>
    <property type="match status" value="1"/>
</dbReference>
<keyword evidence="9" id="KW-0575">Peroxidase</keyword>
<evidence type="ECO:0000256" key="2">
    <source>
        <dbReference type="ARBA" id="ARBA00022617"/>
    </source>
</evidence>
<evidence type="ECO:0000256" key="6">
    <source>
        <dbReference type="PROSITE-ProRule" id="PRU00433"/>
    </source>
</evidence>
<dbReference type="AlphaFoldDB" id="A0A5P8VW75"/>
<dbReference type="InterPro" id="IPR004852">
    <property type="entry name" value="Di-haem_cyt_c_peroxidsae"/>
</dbReference>
<dbReference type="RefSeq" id="WP_118162136.1">
    <property type="nucleotide sequence ID" value="NZ_CP045226.1"/>
</dbReference>
<feature type="transmembrane region" description="Helical" evidence="7">
    <location>
        <begin position="6"/>
        <end position="22"/>
    </location>
</feature>
<dbReference type="GO" id="GO:0004130">
    <property type="term" value="F:cytochrome-c peroxidase activity"/>
    <property type="evidence" value="ECO:0007669"/>
    <property type="project" value="TreeGrafter"/>
</dbReference>
<keyword evidence="7" id="KW-0472">Membrane</keyword>
<feature type="domain" description="Cytochrome c" evidence="8">
    <location>
        <begin position="108"/>
        <end position="218"/>
    </location>
</feature>
<evidence type="ECO:0000256" key="5">
    <source>
        <dbReference type="ARBA" id="ARBA00023004"/>
    </source>
</evidence>
<keyword evidence="10" id="KW-1185">Reference proteome</keyword>
<dbReference type="InterPro" id="IPR051395">
    <property type="entry name" value="Cytochrome_c_Peroxidase/MauG"/>
</dbReference>
<protein>
    <submittedName>
        <fullName evidence="9">Cytochrome C peroxidase</fullName>
    </submittedName>
</protein>
<dbReference type="KEGG" id="nsh:GXM_01612"/>
<evidence type="ECO:0000256" key="3">
    <source>
        <dbReference type="ARBA" id="ARBA00022723"/>
    </source>
</evidence>
<reference evidence="9 10" key="1">
    <citation type="submission" date="2019-10" db="EMBL/GenBank/DDBJ databases">
        <title>Genomic and transcriptomic insights into the perfect genentic adaptation of a filamentous nitrogen-fixing cyanobacterium to rice fields.</title>
        <authorList>
            <person name="Chen Z."/>
        </authorList>
    </citation>
    <scope>NUCLEOTIDE SEQUENCE [LARGE SCALE GENOMIC DNA]</scope>
    <source>
        <strain evidence="9">CCNUC1</strain>
    </source>
</reference>
<keyword evidence="4" id="KW-0560">Oxidoreductase</keyword>
<evidence type="ECO:0000256" key="1">
    <source>
        <dbReference type="ARBA" id="ARBA00004196"/>
    </source>
</evidence>
<dbReference type="InterPro" id="IPR036909">
    <property type="entry name" value="Cyt_c-like_dom_sf"/>
</dbReference>
<proteinExistence type="predicted"/>
<dbReference type="PROSITE" id="PS51007">
    <property type="entry name" value="CYTC"/>
    <property type="match status" value="2"/>
</dbReference>
<evidence type="ECO:0000313" key="10">
    <source>
        <dbReference type="Proteomes" id="UP000326678"/>
    </source>
</evidence>
<keyword evidence="7" id="KW-0812">Transmembrane</keyword>
<dbReference type="PANTHER" id="PTHR30600">
    <property type="entry name" value="CYTOCHROME C PEROXIDASE-RELATED"/>
    <property type="match status" value="1"/>
</dbReference>
<feature type="transmembrane region" description="Helical" evidence="7">
    <location>
        <begin position="60"/>
        <end position="80"/>
    </location>
</feature>
<keyword evidence="3 6" id="KW-0479">Metal-binding</keyword>
<sequence length="762" mass="83140">MGIIPIISLVVFITGLSIYLILTSRGRFLLKSLVTKIKRQEWRFRYGKLNYLRSKFSKTITIAVIILAAVIAGNTVSAQVTPPPLTSLKSVSVPEPNNLGDFVKDKVAAIKLGKTLFWDMQVGSDGQTSCASCHFHAGADNRSKNQISPGLLRINADGTVNPDTVFNIGGAPNYQLKPGDFPFHKLSNPNDPNTVVSDRNDVSSSQGVSNTKFVDVIPGSAQDKVKTEPDPVFNVGGTNVRRVQPRNTPTVIDSVFNFRNFWDGRAQNIFNGVNPFGLRDPNASVVKAEKPNQLKFVKIRLNNSSLASQALGPPLSSFELSADGRTFQEIGDKFGRIDNKKSLSTLPLDNLDNLDNLADTLVGPLLNSVEELTGNLAQIGNTKSISTLLKNVLSLRGTKLPRVLGQKLSRLRPLGKQVVHPQDSVLGADSRYPQPGLKDKTYDQLIKDAFKPEWWKSNQLIQVDAEGRRTFVNSADNSSQTDEYTLLEYNFSLFFGLAIQLYESTLIANDTPFDRFLEGNTRALTKQQQLGKDLFQGKALCIGCHVGSELTAASVSSVAKDGRIKRAPFGARSPEDNGFFNIGVRPVTDDPGLGGNDPVQNNPLSEARLAQLGKFQLLLGEKPPVLNPPLNSSETVFADGAFKAPGLRNVELTAPYFHNGGQATLEQVVDFYNRGGDFGVLPPLKLSPEEKQQLVAFLKGLTDERVRYEKAPFDHPQLFVPNGHPGNQTFVSDDGTGKATDSFLEIPAVGRNGGSAIRNFLK</sequence>
<dbReference type="EMBL" id="CP045226">
    <property type="protein sequence ID" value="QFS44139.1"/>
    <property type="molecule type" value="Genomic_DNA"/>
</dbReference>
<keyword evidence="7" id="KW-1133">Transmembrane helix</keyword>
<dbReference type="SUPFAM" id="SSF46626">
    <property type="entry name" value="Cytochrome c"/>
    <property type="match status" value="2"/>
</dbReference>
<comment type="subcellular location">
    <subcellularLocation>
        <location evidence="1">Cell envelope</location>
    </subcellularLocation>
</comment>